<dbReference type="SUPFAM" id="SSF48403">
    <property type="entry name" value="Ankyrin repeat"/>
    <property type="match status" value="1"/>
</dbReference>
<name>M7TCM7_EUTLA</name>
<evidence type="ECO:0000313" key="2">
    <source>
        <dbReference type="Proteomes" id="UP000012174"/>
    </source>
</evidence>
<accession>M7TCM7</accession>
<dbReference type="Gene3D" id="1.25.40.20">
    <property type="entry name" value="Ankyrin repeat-containing domain"/>
    <property type="match status" value="1"/>
</dbReference>
<evidence type="ECO:0000313" key="1">
    <source>
        <dbReference type="EMBL" id="EMR64435.1"/>
    </source>
</evidence>
<gene>
    <name evidence="1" type="ORF">UCREL1_8621</name>
</gene>
<dbReference type="AlphaFoldDB" id="M7TCM7"/>
<protein>
    <submittedName>
        <fullName evidence="1">Uncharacterized protein</fullName>
    </submittedName>
</protein>
<keyword evidence="2" id="KW-1185">Reference proteome</keyword>
<dbReference type="KEGG" id="ela:UCREL1_8621"/>
<organism evidence="1 2">
    <name type="scientific">Eutypa lata (strain UCR-EL1)</name>
    <name type="common">Grapevine dieback disease fungus</name>
    <name type="synonym">Eutypa armeniacae</name>
    <dbReference type="NCBI Taxonomy" id="1287681"/>
    <lineage>
        <taxon>Eukaryota</taxon>
        <taxon>Fungi</taxon>
        <taxon>Dikarya</taxon>
        <taxon>Ascomycota</taxon>
        <taxon>Pezizomycotina</taxon>
        <taxon>Sordariomycetes</taxon>
        <taxon>Xylariomycetidae</taxon>
        <taxon>Xylariales</taxon>
        <taxon>Diatrypaceae</taxon>
        <taxon>Eutypa</taxon>
    </lineage>
</organism>
<dbReference type="Proteomes" id="UP000012174">
    <property type="component" value="Unassembled WGS sequence"/>
</dbReference>
<proteinExistence type="predicted"/>
<dbReference type="HOGENOM" id="CLU_513905_0_0_1"/>
<reference evidence="2" key="1">
    <citation type="journal article" date="2013" name="Genome Announc.">
        <title>Draft genome sequence of the grapevine dieback fungus Eutypa lata UCR-EL1.</title>
        <authorList>
            <person name="Blanco-Ulate B."/>
            <person name="Rolshausen P.E."/>
            <person name="Cantu D."/>
        </authorList>
    </citation>
    <scope>NUCLEOTIDE SEQUENCE [LARGE SCALE GENOMIC DNA]</scope>
    <source>
        <strain evidence="2">UCR-EL1</strain>
    </source>
</reference>
<dbReference type="InterPro" id="IPR036770">
    <property type="entry name" value="Ankyrin_rpt-contain_sf"/>
</dbReference>
<dbReference type="OrthoDB" id="4771599at2759"/>
<sequence length="530" mass="60875">MFLSLPNELKLQIVSELESALDTFNLARTCRTMWVVIDEKTIVKKDVAYQRVLVKQGWRAIAQQDNVPQPLVHLAIKSNVATERIEMMLDLFRDEFPNFLVSPQKLPWVSPLSVAIEHDRIDVVKLCLRKGTDISTDWVRYDHWRDFDPLHLALTLRRGSIAWLLVDEGAAVSHLMMYLAASGHFPKIVERIMSRLKAEGSFDESLLRIAIYSAVMEGNFEPKHAQREDVNSEVINILLREYSALPGERLKMDDMIMGCMYRAFSLRRNANLLHLWDIYARDHLRPGVAFRDTARYFARGDVGLEIIKELRVTYPRAVIDKETEEWTAGEELLLFAMGKYGEEDENPCSPRKNYKTIQYLLDAGCRFSAAHLERAALVDDVEMIDRIVESGVSANQYSVEYPEYTLLERALNQGRWYASFRLIHHGAIWIRSFPAIALPLRSKAARAFAPVDYEGKFDWPRKERFRSQGELSEFVVGMSSQTQPDKTVFAMGRTRGSFKTQLFTLFQLVLGVDFLDKPRSQPTGQDVLSA</sequence>
<dbReference type="EMBL" id="KB707075">
    <property type="protein sequence ID" value="EMR64435.1"/>
    <property type="molecule type" value="Genomic_DNA"/>
</dbReference>